<sequence length="113" mass="13371">MVNRILKILSVLLLIGGLLSIMIIKNILDQKEDYLNQLKVELEEEEYKNQLYKIQWDYLVSPINLKKISEMILANDYSKYFVVLGEDDLIRNEELYQDVISVYESQKVINLSR</sequence>
<keyword evidence="2" id="KW-0812">Transmembrane</keyword>
<keyword evidence="1" id="KW-0175">Coiled coil</keyword>
<organism evidence="3">
    <name type="scientific">marine metagenome</name>
    <dbReference type="NCBI Taxonomy" id="408172"/>
    <lineage>
        <taxon>unclassified sequences</taxon>
        <taxon>metagenomes</taxon>
        <taxon>ecological metagenomes</taxon>
    </lineage>
</organism>
<gene>
    <name evidence="3" type="ORF">METZ01_LOCUS176564</name>
</gene>
<proteinExistence type="predicted"/>
<feature type="transmembrane region" description="Helical" evidence="2">
    <location>
        <begin position="6"/>
        <end position="28"/>
    </location>
</feature>
<feature type="coiled-coil region" evidence="1">
    <location>
        <begin position="24"/>
        <end position="55"/>
    </location>
</feature>
<reference evidence="3" key="1">
    <citation type="submission" date="2018-05" db="EMBL/GenBank/DDBJ databases">
        <authorList>
            <person name="Lanie J.A."/>
            <person name="Ng W.-L."/>
            <person name="Kazmierczak K.M."/>
            <person name="Andrzejewski T.M."/>
            <person name="Davidsen T.M."/>
            <person name="Wayne K.J."/>
            <person name="Tettelin H."/>
            <person name="Glass J.I."/>
            <person name="Rusch D."/>
            <person name="Podicherti R."/>
            <person name="Tsui H.-C.T."/>
            <person name="Winkler M.E."/>
        </authorList>
    </citation>
    <scope>NUCLEOTIDE SEQUENCE</scope>
</reference>
<evidence type="ECO:0000256" key="1">
    <source>
        <dbReference type="SAM" id="Coils"/>
    </source>
</evidence>
<keyword evidence="2" id="KW-0472">Membrane</keyword>
<dbReference type="EMBL" id="UINC01033827">
    <property type="protein sequence ID" value="SVB23710.1"/>
    <property type="molecule type" value="Genomic_DNA"/>
</dbReference>
<evidence type="ECO:0000256" key="2">
    <source>
        <dbReference type="SAM" id="Phobius"/>
    </source>
</evidence>
<name>A0A382CCF7_9ZZZZ</name>
<evidence type="ECO:0000313" key="3">
    <source>
        <dbReference type="EMBL" id="SVB23710.1"/>
    </source>
</evidence>
<dbReference type="AlphaFoldDB" id="A0A382CCF7"/>
<keyword evidence="2" id="KW-1133">Transmembrane helix</keyword>
<protein>
    <submittedName>
        <fullName evidence="3">Uncharacterized protein</fullName>
    </submittedName>
</protein>
<accession>A0A382CCF7</accession>